<name>A0ABR2WVR6_9FUNG</name>
<protein>
    <recommendedName>
        <fullName evidence="3">Peptidase C51 domain-containing protein</fullName>
    </recommendedName>
</protein>
<dbReference type="Gene3D" id="3.90.1720.10">
    <property type="entry name" value="endopeptidase domain like (from Nostoc punctiforme)"/>
    <property type="match status" value="1"/>
</dbReference>
<sequence>MYSGFFLCTLLITVAISWIHALPVHELHAESSTQAESSILKPRYYYSYKNSWGSNPKNTNGYNNSGGNYNPKNGGSNTTPKTPTYNKGSAKNSNSNGDSATGVIGKLEFRFNNGQCTDWADARYAQLTGHHIQWWGDARTWTSKAQSTQGWTVSTKAKQPSIIVIQPGVQGTGSAGHVAVVERVESNGDAYTSNYNYNGGPYIKKYATFKPGNGVSFISHN</sequence>
<evidence type="ECO:0000256" key="1">
    <source>
        <dbReference type="SAM" id="MobiDB-lite"/>
    </source>
</evidence>
<evidence type="ECO:0000313" key="4">
    <source>
        <dbReference type="EMBL" id="KAK9765573.1"/>
    </source>
</evidence>
<keyword evidence="2" id="KW-0732">Signal</keyword>
<comment type="caution">
    <text evidence="4">The sequence shown here is derived from an EMBL/GenBank/DDBJ whole genome shotgun (WGS) entry which is preliminary data.</text>
</comment>
<dbReference type="Proteomes" id="UP001479436">
    <property type="component" value="Unassembled WGS sequence"/>
</dbReference>
<feature type="chain" id="PRO_5047290176" description="Peptidase C51 domain-containing protein" evidence="2">
    <location>
        <begin position="22"/>
        <end position="221"/>
    </location>
</feature>
<feature type="compositionally biased region" description="Low complexity" evidence="1">
    <location>
        <begin position="86"/>
        <end position="97"/>
    </location>
</feature>
<organism evidence="4 5">
    <name type="scientific">Basidiobolus ranarum</name>
    <dbReference type="NCBI Taxonomy" id="34480"/>
    <lineage>
        <taxon>Eukaryota</taxon>
        <taxon>Fungi</taxon>
        <taxon>Fungi incertae sedis</taxon>
        <taxon>Zoopagomycota</taxon>
        <taxon>Entomophthoromycotina</taxon>
        <taxon>Basidiobolomycetes</taxon>
        <taxon>Basidiobolales</taxon>
        <taxon>Basidiobolaceae</taxon>
        <taxon>Basidiobolus</taxon>
    </lineage>
</organism>
<feature type="compositionally biased region" description="Low complexity" evidence="1">
    <location>
        <begin position="57"/>
        <end position="77"/>
    </location>
</feature>
<dbReference type="EMBL" id="JASJQH010000251">
    <property type="protein sequence ID" value="KAK9765573.1"/>
    <property type="molecule type" value="Genomic_DNA"/>
</dbReference>
<accession>A0ABR2WVR6</accession>
<gene>
    <name evidence="4" type="ORF">K7432_005994</name>
</gene>
<dbReference type="SUPFAM" id="SSF54001">
    <property type="entry name" value="Cysteine proteinases"/>
    <property type="match status" value="1"/>
</dbReference>
<dbReference type="InterPro" id="IPR038765">
    <property type="entry name" value="Papain-like_cys_pep_sf"/>
</dbReference>
<reference evidence="4 5" key="1">
    <citation type="submission" date="2023-04" db="EMBL/GenBank/DDBJ databases">
        <title>Genome of Basidiobolus ranarum AG-B5.</title>
        <authorList>
            <person name="Stajich J.E."/>
            <person name="Carter-House D."/>
            <person name="Gryganskyi A."/>
        </authorList>
    </citation>
    <scope>NUCLEOTIDE SEQUENCE [LARGE SCALE GENOMIC DNA]</scope>
    <source>
        <strain evidence="4 5">AG-B5</strain>
    </source>
</reference>
<feature type="domain" description="Peptidase C51" evidence="3">
    <location>
        <begin position="91"/>
        <end position="219"/>
    </location>
</feature>
<evidence type="ECO:0000313" key="5">
    <source>
        <dbReference type="Proteomes" id="UP001479436"/>
    </source>
</evidence>
<dbReference type="Pfam" id="PF05257">
    <property type="entry name" value="CHAP"/>
    <property type="match status" value="1"/>
</dbReference>
<dbReference type="PROSITE" id="PS50911">
    <property type="entry name" value="CHAP"/>
    <property type="match status" value="1"/>
</dbReference>
<evidence type="ECO:0000259" key="3">
    <source>
        <dbReference type="PROSITE" id="PS50911"/>
    </source>
</evidence>
<feature type="signal peptide" evidence="2">
    <location>
        <begin position="1"/>
        <end position="21"/>
    </location>
</feature>
<proteinExistence type="predicted"/>
<keyword evidence="5" id="KW-1185">Reference proteome</keyword>
<evidence type="ECO:0000256" key="2">
    <source>
        <dbReference type="SAM" id="SignalP"/>
    </source>
</evidence>
<feature type="region of interest" description="Disordered" evidence="1">
    <location>
        <begin position="57"/>
        <end position="97"/>
    </location>
</feature>
<dbReference type="InterPro" id="IPR007921">
    <property type="entry name" value="CHAP_dom"/>
</dbReference>